<accession>A0ABT9XFK9</accession>
<sequence length="125" mass="13836">MAELTLNVTNFLFKMVIAMMTIWLASLMDPLLSTHNWAFFTAAVIAAVVGTLTDWRILPKFGTLSSVLVDLVFNTAIIWLVPNVWHGHYMPFTTAAICGAVIAFIEIGVHSVVTRAWALTSRADR</sequence>
<proteinExistence type="predicted"/>
<dbReference type="Proteomes" id="UP001232973">
    <property type="component" value="Unassembled WGS sequence"/>
</dbReference>
<evidence type="ECO:0000256" key="1">
    <source>
        <dbReference type="SAM" id="Phobius"/>
    </source>
</evidence>
<protein>
    <submittedName>
        <fullName evidence="2">Uncharacterized membrane protein YvlD (DUF360 family)</fullName>
    </submittedName>
</protein>
<evidence type="ECO:0000313" key="3">
    <source>
        <dbReference type="Proteomes" id="UP001232973"/>
    </source>
</evidence>
<evidence type="ECO:0000313" key="2">
    <source>
        <dbReference type="EMBL" id="MDQ0189082.1"/>
    </source>
</evidence>
<feature type="transmembrane region" description="Helical" evidence="1">
    <location>
        <begin position="12"/>
        <end position="31"/>
    </location>
</feature>
<name>A0ABT9XFK9_9BACL</name>
<dbReference type="RefSeq" id="WP_274454875.1">
    <property type="nucleotide sequence ID" value="NZ_CP067097.1"/>
</dbReference>
<comment type="caution">
    <text evidence="2">The sequence shown here is derived from an EMBL/GenBank/DDBJ whole genome shotgun (WGS) entry which is preliminary data.</text>
</comment>
<dbReference type="Pfam" id="PF10710">
    <property type="entry name" value="DUF2512"/>
    <property type="match status" value="1"/>
</dbReference>
<feature type="transmembrane region" description="Helical" evidence="1">
    <location>
        <begin position="67"/>
        <end position="85"/>
    </location>
</feature>
<dbReference type="EMBL" id="JAUSTP010000004">
    <property type="protein sequence ID" value="MDQ0189082.1"/>
    <property type="molecule type" value="Genomic_DNA"/>
</dbReference>
<keyword evidence="1" id="KW-0472">Membrane</keyword>
<organism evidence="2 3">
    <name type="scientific">Alicyclobacillus cycloheptanicus</name>
    <dbReference type="NCBI Taxonomy" id="1457"/>
    <lineage>
        <taxon>Bacteria</taxon>
        <taxon>Bacillati</taxon>
        <taxon>Bacillota</taxon>
        <taxon>Bacilli</taxon>
        <taxon>Bacillales</taxon>
        <taxon>Alicyclobacillaceae</taxon>
        <taxon>Alicyclobacillus</taxon>
    </lineage>
</organism>
<keyword evidence="3" id="KW-1185">Reference proteome</keyword>
<feature type="transmembrane region" description="Helical" evidence="1">
    <location>
        <begin position="91"/>
        <end position="113"/>
    </location>
</feature>
<keyword evidence="1" id="KW-0812">Transmembrane</keyword>
<gene>
    <name evidence="2" type="ORF">J2S03_000898</name>
</gene>
<feature type="transmembrane region" description="Helical" evidence="1">
    <location>
        <begin position="37"/>
        <end position="55"/>
    </location>
</feature>
<reference evidence="2 3" key="1">
    <citation type="submission" date="2023-07" db="EMBL/GenBank/DDBJ databases">
        <title>Genomic Encyclopedia of Type Strains, Phase IV (KMG-IV): sequencing the most valuable type-strain genomes for metagenomic binning, comparative biology and taxonomic classification.</title>
        <authorList>
            <person name="Goeker M."/>
        </authorList>
    </citation>
    <scope>NUCLEOTIDE SEQUENCE [LARGE SCALE GENOMIC DNA]</scope>
    <source>
        <strain evidence="2 3">DSM 4006</strain>
    </source>
</reference>
<dbReference type="InterPro" id="IPR019649">
    <property type="entry name" value="DUF2512"/>
</dbReference>
<keyword evidence="1" id="KW-1133">Transmembrane helix</keyword>